<dbReference type="Proteomes" id="UP001059041">
    <property type="component" value="Linkage Group LG11"/>
</dbReference>
<evidence type="ECO:0000256" key="5">
    <source>
        <dbReference type="ARBA" id="ARBA00022771"/>
    </source>
</evidence>
<dbReference type="InterPro" id="IPR036236">
    <property type="entry name" value="Znf_C2H2_sf"/>
</dbReference>
<evidence type="ECO:0000256" key="2">
    <source>
        <dbReference type="ARBA" id="ARBA00006991"/>
    </source>
</evidence>
<keyword evidence="12" id="KW-0175">Coiled coil</keyword>
<dbReference type="FunFam" id="3.30.160.60:FF:002063">
    <property type="entry name" value="RB associated KRAB zinc finger"/>
    <property type="match status" value="1"/>
</dbReference>
<dbReference type="EMBL" id="JAFHDT010000011">
    <property type="protein sequence ID" value="KAI7803410.1"/>
    <property type="molecule type" value="Genomic_DNA"/>
</dbReference>
<keyword evidence="10" id="KW-0539">Nucleus</keyword>
<keyword evidence="15" id="KW-1185">Reference proteome</keyword>
<dbReference type="FunFam" id="3.30.160.60:FF:000478">
    <property type="entry name" value="Zinc finger protein 133"/>
    <property type="match status" value="1"/>
</dbReference>
<feature type="domain" description="C2H2-type" evidence="13">
    <location>
        <begin position="268"/>
        <end position="295"/>
    </location>
</feature>
<keyword evidence="9" id="KW-0804">Transcription</keyword>
<evidence type="ECO:0000256" key="11">
    <source>
        <dbReference type="PROSITE-ProRule" id="PRU00042"/>
    </source>
</evidence>
<evidence type="ECO:0000256" key="1">
    <source>
        <dbReference type="ARBA" id="ARBA00004123"/>
    </source>
</evidence>
<dbReference type="PROSITE" id="PS00028">
    <property type="entry name" value="ZINC_FINGER_C2H2_1"/>
    <property type="match status" value="3"/>
</dbReference>
<evidence type="ECO:0000256" key="3">
    <source>
        <dbReference type="ARBA" id="ARBA00022723"/>
    </source>
</evidence>
<accession>A0A9W7TQI6</accession>
<dbReference type="FunFam" id="3.30.160.60:FF:002716">
    <property type="entry name" value="Zinc finger protein 212"/>
    <property type="match status" value="1"/>
</dbReference>
<keyword evidence="3" id="KW-0479">Metal-binding</keyword>
<evidence type="ECO:0000256" key="8">
    <source>
        <dbReference type="ARBA" id="ARBA00023125"/>
    </source>
</evidence>
<dbReference type="GO" id="GO:0000981">
    <property type="term" value="F:DNA-binding transcription factor activity, RNA polymerase II-specific"/>
    <property type="evidence" value="ECO:0007669"/>
    <property type="project" value="TreeGrafter"/>
</dbReference>
<dbReference type="PANTHER" id="PTHR23235">
    <property type="entry name" value="KRUEPPEL-LIKE TRANSCRIPTION FACTOR"/>
    <property type="match status" value="1"/>
</dbReference>
<evidence type="ECO:0000313" key="15">
    <source>
        <dbReference type="Proteomes" id="UP001059041"/>
    </source>
</evidence>
<keyword evidence="6" id="KW-0862">Zinc</keyword>
<feature type="coiled-coil region" evidence="12">
    <location>
        <begin position="44"/>
        <end position="71"/>
    </location>
</feature>
<comment type="caution">
    <text evidence="14">The sequence shown here is derived from an EMBL/GenBank/DDBJ whole genome shotgun (WGS) entry which is preliminary data.</text>
</comment>
<dbReference type="GO" id="GO:0008270">
    <property type="term" value="F:zinc ion binding"/>
    <property type="evidence" value="ECO:0007669"/>
    <property type="project" value="UniProtKB-KW"/>
</dbReference>
<dbReference type="Pfam" id="PF00096">
    <property type="entry name" value="zf-C2H2"/>
    <property type="match status" value="3"/>
</dbReference>
<dbReference type="FunFam" id="3.30.160.60:FF:002343">
    <property type="entry name" value="Zinc finger protein 33A"/>
    <property type="match status" value="1"/>
</dbReference>
<evidence type="ECO:0000256" key="4">
    <source>
        <dbReference type="ARBA" id="ARBA00022737"/>
    </source>
</evidence>
<proteinExistence type="inferred from homology"/>
<feature type="domain" description="C2H2-type" evidence="13">
    <location>
        <begin position="296"/>
        <end position="323"/>
    </location>
</feature>
<dbReference type="SMART" id="SM00355">
    <property type="entry name" value="ZnF_C2H2"/>
    <property type="match status" value="4"/>
</dbReference>
<name>A0A9W7TQI6_TRIRA</name>
<dbReference type="Gene3D" id="3.30.160.60">
    <property type="entry name" value="Classic Zinc Finger"/>
    <property type="match status" value="4"/>
</dbReference>
<keyword evidence="5 11" id="KW-0863">Zinc-finger</keyword>
<dbReference type="PANTHER" id="PTHR23235:SF152">
    <property type="entry name" value="SI:DKEY-210J14.3"/>
    <property type="match status" value="1"/>
</dbReference>
<reference evidence="14" key="1">
    <citation type="submission" date="2021-02" db="EMBL/GenBank/DDBJ databases">
        <title>Comparative genomics reveals that relaxation of natural selection precedes convergent phenotypic evolution of cavefish.</title>
        <authorList>
            <person name="Peng Z."/>
        </authorList>
    </citation>
    <scope>NUCLEOTIDE SEQUENCE</scope>
    <source>
        <tissue evidence="14">Muscle</tissue>
    </source>
</reference>
<comment type="similarity">
    <text evidence="2">Belongs to the krueppel C2H2-type zinc-finger protein family.</text>
</comment>
<evidence type="ECO:0000259" key="13">
    <source>
        <dbReference type="PROSITE" id="PS50157"/>
    </source>
</evidence>
<gene>
    <name evidence="14" type="ORF">IRJ41_006471</name>
</gene>
<dbReference type="SUPFAM" id="SSF57667">
    <property type="entry name" value="beta-beta-alpha zinc fingers"/>
    <property type="match status" value="2"/>
</dbReference>
<dbReference type="PROSITE" id="PS50157">
    <property type="entry name" value="ZINC_FINGER_C2H2_2"/>
    <property type="match status" value="4"/>
</dbReference>
<protein>
    <submittedName>
        <fullName evidence="14">Zinc finger protein 382-like</fullName>
    </submittedName>
</protein>
<dbReference type="GO" id="GO:0005634">
    <property type="term" value="C:nucleus"/>
    <property type="evidence" value="ECO:0007669"/>
    <property type="project" value="UniProtKB-SubCell"/>
</dbReference>
<keyword evidence="4" id="KW-0677">Repeat</keyword>
<evidence type="ECO:0000256" key="9">
    <source>
        <dbReference type="ARBA" id="ARBA00023163"/>
    </source>
</evidence>
<evidence type="ECO:0000256" key="12">
    <source>
        <dbReference type="SAM" id="Coils"/>
    </source>
</evidence>
<organism evidence="14 15">
    <name type="scientific">Triplophysa rosa</name>
    <name type="common">Cave loach</name>
    <dbReference type="NCBI Taxonomy" id="992332"/>
    <lineage>
        <taxon>Eukaryota</taxon>
        <taxon>Metazoa</taxon>
        <taxon>Chordata</taxon>
        <taxon>Craniata</taxon>
        <taxon>Vertebrata</taxon>
        <taxon>Euteleostomi</taxon>
        <taxon>Actinopterygii</taxon>
        <taxon>Neopterygii</taxon>
        <taxon>Teleostei</taxon>
        <taxon>Ostariophysi</taxon>
        <taxon>Cypriniformes</taxon>
        <taxon>Nemacheilidae</taxon>
        <taxon>Triplophysa</taxon>
    </lineage>
</organism>
<sequence>MMDVMNSVDFQTQLTSIMETMAKTAVAEISKLLEENCLFLRLEISRCTRENEALLQKCQFLEIELQATRKNAVKMDSNVTEASFTHSELTDTGHQSVVDSVFAKEWSTNMWRDEESNVGQHDNEHVVSSVNTTESANLLHEKPDMVLIKEEIFEDCYGRNKTEEDQGNRLRGPDVRSNERCADFITYTIPSDDQVRADIQQRQAEEQALDARPLSHGDGTTELHFNTTQNQTSNKEEKMFECVFCGRAFNKLSYLKTHMRTHSGEKPFACTVCGRRFAQKTYLRKHQRIHSGERPYTCMDCGKSFAQKSALNVHLRSHTGEKPYSCVECGKSYTYKHGFNTHLCVRLIRSAVKDF</sequence>
<evidence type="ECO:0000313" key="14">
    <source>
        <dbReference type="EMBL" id="KAI7803410.1"/>
    </source>
</evidence>
<comment type="subcellular location">
    <subcellularLocation>
        <location evidence="1">Nucleus</location>
    </subcellularLocation>
</comment>
<evidence type="ECO:0000256" key="10">
    <source>
        <dbReference type="ARBA" id="ARBA00023242"/>
    </source>
</evidence>
<dbReference type="AlphaFoldDB" id="A0A9W7TQI6"/>
<keyword evidence="8" id="KW-0238">DNA-binding</keyword>
<dbReference type="GO" id="GO:0000978">
    <property type="term" value="F:RNA polymerase II cis-regulatory region sequence-specific DNA binding"/>
    <property type="evidence" value="ECO:0007669"/>
    <property type="project" value="TreeGrafter"/>
</dbReference>
<keyword evidence="7" id="KW-0805">Transcription regulation</keyword>
<feature type="domain" description="C2H2-type" evidence="13">
    <location>
        <begin position="324"/>
        <end position="354"/>
    </location>
</feature>
<feature type="domain" description="C2H2-type" evidence="13">
    <location>
        <begin position="240"/>
        <end position="267"/>
    </location>
</feature>
<dbReference type="InterPro" id="IPR013087">
    <property type="entry name" value="Znf_C2H2_type"/>
</dbReference>
<evidence type="ECO:0000256" key="6">
    <source>
        <dbReference type="ARBA" id="ARBA00022833"/>
    </source>
</evidence>
<evidence type="ECO:0000256" key="7">
    <source>
        <dbReference type="ARBA" id="ARBA00023015"/>
    </source>
</evidence>